<evidence type="ECO:0000259" key="6">
    <source>
        <dbReference type="PROSITE" id="PS51918"/>
    </source>
</evidence>
<proteinExistence type="predicted"/>
<keyword evidence="3" id="KW-0479">Metal-binding</keyword>
<dbReference type="EMBL" id="LAZR01038673">
    <property type="protein sequence ID" value="KKL18938.1"/>
    <property type="molecule type" value="Genomic_DNA"/>
</dbReference>
<evidence type="ECO:0000256" key="5">
    <source>
        <dbReference type="ARBA" id="ARBA00023014"/>
    </source>
</evidence>
<dbReference type="PANTHER" id="PTHR43409">
    <property type="entry name" value="ANAEROBIC MAGNESIUM-PROTOPORPHYRIN IX MONOMETHYL ESTER CYCLASE-RELATED"/>
    <property type="match status" value="1"/>
</dbReference>
<evidence type="ECO:0000256" key="2">
    <source>
        <dbReference type="ARBA" id="ARBA00022691"/>
    </source>
</evidence>
<comment type="cofactor">
    <cofactor evidence="1">
        <name>[4Fe-4S] cluster</name>
        <dbReference type="ChEBI" id="CHEBI:49883"/>
    </cofactor>
</comment>
<feature type="non-terminal residue" evidence="7">
    <location>
        <position position="1"/>
    </location>
</feature>
<dbReference type="CDD" id="cd01335">
    <property type="entry name" value="Radical_SAM"/>
    <property type="match status" value="1"/>
</dbReference>
<dbReference type="PROSITE" id="PS51918">
    <property type="entry name" value="RADICAL_SAM"/>
    <property type="match status" value="1"/>
</dbReference>
<feature type="domain" description="Radical SAM core" evidence="6">
    <location>
        <begin position="17"/>
        <end position="256"/>
    </location>
</feature>
<accession>A0A0F9E4H0</accession>
<organism evidence="7">
    <name type="scientific">marine sediment metagenome</name>
    <dbReference type="NCBI Taxonomy" id="412755"/>
    <lineage>
        <taxon>unclassified sequences</taxon>
        <taxon>metagenomes</taxon>
        <taxon>ecological metagenomes</taxon>
    </lineage>
</organism>
<dbReference type="SFLD" id="SFLDG01082">
    <property type="entry name" value="B12-binding_domain_containing"/>
    <property type="match status" value="1"/>
</dbReference>
<dbReference type="InterPro" id="IPR023404">
    <property type="entry name" value="rSAM_horseshoe"/>
</dbReference>
<dbReference type="SMART" id="SM00729">
    <property type="entry name" value="Elp3"/>
    <property type="match status" value="1"/>
</dbReference>
<dbReference type="GO" id="GO:0003824">
    <property type="term" value="F:catalytic activity"/>
    <property type="evidence" value="ECO:0007669"/>
    <property type="project" value="InterPro"/>
</dbReference>
<dbReference type="AlphaFoldDB" id="A0A0F9E4H0"/>
<dbReference type="InterPro" id="IPR058240">
    <property type="entry name" value="rSAM_sf"/>
</dbReference>
<reference evidence="7" key="1">
    <citation type="journal article" date="2015" name="Nature">
        <title>Complex archaea that bridge the gap between prokaryotes and eukaryotes.</title>
        <authorList>
            <person name="Spang A."/>
            <person name="Saw J.H."/>
            <person name="Jorgensen S.L."/>
            <person name="Zaremba-Niedzwiedzka K."/>
            <person name="Martijn J."/>
            <person name="Lind A.E."/>
            <person name="van Eijk R."/>
            <person name="Schleper C."/>
            <person name="Guy L."/>
            <person name="Ettema T.J."/>
        </authorList>
    </citation>
    <scope>NUCLEOTIDE SEQUENCE</scope>
</reference>
<dbReference type="InterPro" id="IPR051198">
    <property type="entry name" value="BchE-like"/>
</dbReference>
<dbReference type="PANTHER" id="PTHR43409:SF16">
    <property type="entry name" value="SLR0320 PROTEIN"/>
    <property type="match status" value="1"/>
</dbReference>
<dbReference type="Gene3D" id="3.80.30.20">
    <property type="entry name" value="tm_1862 like domain"/>
    <property type="match status" value="1"/>
</dbReference>
<keyword evidence="2" id="KW-0949">S-adenosyl-L-methionine</keyword>
<evidence type="ECO:0000313" key="7">
    <source>
        <dbReference type="EMBL" id="KKL18938.1"/>
    </source>
</evidence>
<dbReference type="InterPro" id="IPR007197">
    <property type="entry name" value="rSAM"/>
</dbReference>
<comment type="caution">
    <text evidence="7">The sequence shown here is derived from an EMBL/GenBank/DDBJ whole genome shotgun (WGS) entry which is preliminary data.</text>
</comment>
<evidence type="ECO:0000256" key="3">
    <source>
        <dbReference type="ARBA" id="ARBA00022723"/>
    </source>
</evidence>
<evidence type="ECO:0000256" key="4">
    <source>
        <dbReference type="ARBA" id="ARBA00023004"/>
    </source>
</evidence>
<dbReference type="Pfam" id="PF04055">
    <property type="entry name" value="Radical_SAM"/>
    <property type="match status" value="1"/>
</dbReference>
<protein>
    <recommendedName>
        <fullName evidence="6">Radical SAM core domain-containing protein</fullName>
    </recommendedName>
</protein>
<dbReference type="InterPro" id="IPR006638">
    <property type="entry name" value="Elp3/MiaA/NifB-like_rSAM"/>
</dbReference>
<dbReference type="GO" id="GO:0005829">
    <property type="term" value="C:cytosol"/>
    <property type="evidence" value="ECO:0007669"/>
    <property type="project" value="TreeGrafter"/>
</dbReference>
<dbReference type="GO" id="GO:0046872">
    <property type="term" value="F:metal ion binding"/>
    <property type="evidence" value="ECO:0007669"/>
    <property type="project" value="UniProtKB-KW"/>
</dbReference>
<dbReference type="SUPFAM" id="SSF102114">
    <property type="entry name" value="Radical SAM enzymes"/>
    <property type="match status" value="1"/>
</dbReference>
<dbReference type="SFLD" id="SFLDS00029">
    <property type="entry name" value="Radical_SAM"/>
    <property type="match status" value="1"/>
</dbReference>
<gene>
    <name evidence="7" type="ORF">LCGC14_2470530</name>
</gene>
<keyword evidence="5" id="KW-0411">Iron-sulfur</keyword>
<name>A0A0F9E4H0_9ZZZZ</name>
<evidence type="ECO:0000256" key="1">
    <source>
        <dbReference type="ARBA" id="ARBA00001966"/>
    </source>
</evidence>
<sequence>AWHLFELEKYDAKLEGEDETKSIGVMSSRGCPNACSFCVNSVFWKRIFRRHSPRRFIDDVEFLHKKYGYRGFDFWDDTITTVKDHIKGICEEILKRKLDIVWYARARVNTVDREILALMRKAGCKVISFGVESGSPEILKNIRKNITIDQVRKTVKICVDLNYIIKLFFMYNLPGETLKDIKVTRDLMRELKFYGPNVHVLPGFSLIYPGTEMEGMAKKENCLAHDFNWNSPVKFITSEKIGVNPIIPLYEQRQLKSEDIKTFLESKTVQFMELIKSISPAIKGVKSFGDFQYLLKRGVNYFKRKVS</sequence>
<keyword evidence="4" id="KW-0408">Iron</keyword>
<dbReference type="GO" id="GO:0051536">
    <property type="term" value="F:iron-sulfur cluster binding"/>
    <property type="evidence" value="ECO:0007669"/>
    <property type="project" value="UniProtKB-KW"/>
</dbReference>